<dbReference type="EC" id="4.1.3.40" evidence="4"/>
<dbReference type="InterPro" id="IPR007440">
    <property type="entry name" value="Chorismate--pyruvate_lyase"/>
</dbReference>
<dbReference type="NCBIfam" id="NF008656">
    <property type="entry name" value="PRK11655.1"/>
    <property type="match status" value="1"/>
</dbReference>
<dbReference type="EMBL" id="CP114280">
    <property type="protein sequence ID" value="WFN57286.1"/>
    <property type="molecule type" value="Genomic_DNA"/>
</dbReference>
<protein>
    <recommendedName>
        <fullName evidence="4">Chorismate pyruvate-lyase</fullName>
        <shortName evidence="4">CL</shortName>
        <shortName evidence="4">CPL</shortName>
        <ecNumber evidence="4">4.1.3.40</ecNumber>
    </recommendedName>
</protein>
<comment type="pathway">
    <text evidence="4">Cofactor biosynthesis; ubiquinone biosynthesis.</text>
</comment>
<sequence>MSDEALARLRSAMWCAPEDIPALAADWLIYHDSMTRRLERYCLKLSVEVNQERFITSPDVAGESALLPLSERYWLREVTLLGDGTPWLFGRTVIPEQTLDEADLDLTQVGSTPLGRYLFLQGPPPRDVIQMGRCDALWVRRSRLLLSGNPLLITELFLPQAPLYFPDVCQN</sequence>
<comment type="catalytic activity">
    <reaction evidence="4">
        <text>chorismate = 4-hydroxybenzoate + pyruvate</text>
        <dbReference type="Rhea" id="RHEA:16505"/>
        <dbReference type="ChEBI" id="CHEBI:15361"/>
        <dbReference type="ChEBI" id="CHEBI:17879"/>
        <dbReference type="ChEBI" id="CHEBI:29748"/>
        <dbReference type="EC" id="4.1.3.40"/>
    </reaction>
</comment>
<dbReference type="InterPro" id="IPR028978">
    <property type="entry name" value="Chorismate_lyase_/UTRA_dom_sf"/>
</dbReference>
<feature type="binding site" evidence="4">
    <location>
        <position position="155"/>
    </location>
    <ligand>
        <name>substrate</name>
    </ligand>
</feature>
<gene>
    <name evidence="4 5" type="primary">ubiC</name>
    <name evidence="5" type="ORF">O1Q98_08865</name>
</gene>
<feature type="binding site" evidence="4">
    <location>
        <position position="114"/>
    </location>
    <ligand>
        <name>substrate</name>
    </ligand>
</feature>
<comment type="subcellular location">
    <subcellularLocation>
        <location evidence="4">Cytoplasm</location>
    </subcellularLocation>
</comment>
<dbReference type="GO" id="GO:0008813">
    <property type="term" value="F:chorismate lyase activity"/>
    <property type="evidence" value="ECO:0007669"/>
    <property type="project" value="UniProtKB-EC"/>
</dbReference>
<keyword evidence="2 4" id="KW-0831">Ubiquinone biosynthesis</keyword>
<accession>A0ABY8GB95</accession>
<dbReference type="Gene3D" id="3.40.1410.10">
    <property type="entry name" value="Chorismate lyase-like"/>
    <property type="match status" value="1"/>
</dbReference>
<dbReference type="SUPFAM" id="SSF64288">
    <property type="entry name" value="Chorismate lyase-like"/>
    <property type="match status" value="1"/>
</dbReference>
<dbReference type="HAMAP" id="MF_01632">
    <property type="entry name" value="UbiC"/>
    <property type="match status" value="1"/>
</dbReference>
<dbReference type="Pfam" id="PF04345">
    <property type="entry name" value="Chor_lyase"/>
    <property type="match status" value="1"/>
</dbReference>
<name>A0ABY8GB95_9GAMM</name>
<comment type="similarity">
    <text evidence="4">Belongs to the UbiC family.</text>
</comment>
<evidence type="ECO:0000313" key="6">
    <source>
        <dbReference type="Proteomes" id="UP001219630"/>
    </source>
</evidence>
<evidence type="ECO:0000313" key="5">
    <source>
        <dbReference type="EMBL" id="WFN57286.1"/>
    </source>
</evidence>
<organism evidence="5 6">
    <name type="scientific">Dickeya lacustris</name>
    <dbReference type="NCBI Taxonomy" id="2259638"/>
    <lineage>
        <taxon>Bacteria</taxon>
        <taxon>Pseudomonadati</taxon>
        <taxon>Pseudomonadota</taxon>
        <taxon>Gammaproteobacteria</taxon>
        <taxon>Enterobacterales</taxon>
        <taxon>Pectobacteriaceae</taxon>
        <taxon>Dickeya</taxon>
    </lineage>
</organism>
<evidence type="ECO:0000256" key="3">
    <source>
        <dbReference type="ARBA" id="ARBA00023239"/>
    </source>
</evidence>
<comment type="subunit">
    <text evidence="4">Monomer.</text>
</comment>
<keyword evidence="3 4" id="KW-0456">Lyase</keyword>
<feature type="binding site" evidence="4">
    <location>
        <position position="34"/>
    </location>
    <ligand>
        <name>substrate</name>
    </ligand>
</feature>
<keyword evidence="1 4" id="KW-0963">Cytoplasm</keyword>
<keyword evidence="4" id="KW-0670">Pyruvate</keyword>
<keyword evidence="6" id="KW-1185">Reference proteome</keyword>
<feature type="binding site" evidence="4">
    <location>
        <position position="76"/>
    </location>
    <ligand>
        <name>substrate</name>
    </ligand>
</feature>
<reference evidence="5 6" key="1">
    <citation type="submission" date="2022-12" db="EMBL/GenBank/DDBJ databases">
        <title>Complete genome sequencing of Dickeya lacustris type strain LMG30899.</title>
        <authorList>
            <person name="Dobhal S."/>
            <person name="Arizala D."/>
            <person name="Arif M."/>
        </authorList>
    </citation>
    <scope>NUCLEOTIDE SEQUENCE [LARGE SCALE GENOMIC DNA]</scope>
    <source>
        <strain evidence="5 6">LMG30899</strain>
    </source>
</reference>
<dbReference type="PANTHER" id="PTHR38683:SF1">
    <property type="entry name" value="CHORISMATE PYRUVATE-LYASE"/>
    <property type="match status" value="1"/>
</dbReference>
<evidence type="ECO:0000256" key="2">
    <source>
        <dbReference type="ARBA" id="ARBA00022688"/>
    </source>
</evidence>
<proteinExistence type="inferred from homology"/>
<dbReference type="Proteomes" id="UP001219630">
    <property type="component" value="Chromosome"/>
</dbReference>
<evidence type="ECO:0000256" key="4">
    <source>
        <dbReference type="HAMAP-Rule" id="MF_01632"/>
    </source>
</evidence>
<dbReference type="RefSeq" id="WP_125258190.1">
    <property type="nucleotide sequence ID" value="NZ_CP114280.1"/>
</dbReference>
<evidence type="ECO:0000256" key="1">
    <source>
        <dbReference type="ARBA" id="ARBA00022490"/>
    </source>
</evidence>
<dbReference type="PANTHER" id="PTHR38683">
    <property type="entry name" value="CHORISMATE PYRUVATE-LYASE"/>
    <property type="match status" value="1"/>
</dbReference>
<comment type="function">
    <text evidence="4">Removes the pyruvyl group from chorismate, with concomitant aromatization of the ring, to provide 4-hydroxybenzoate (4HB) for the ubiquinone pathway.</text>
</comment>